<dbReference type="RefSeq" id="WP_354270413.1">
    <property type="nucleotide sequence ID" value="NZ_JBEPTQ010000002.1"/>
</dbReference>
<name>A0ABV2S5Q2_BRAJP</name>
<proteinExistence type="predicted"/>
<reference evidence="1 2" key="1">
    <citation type="submission" date="2024-06" db="EMBL/GenBank/DDBJ databases">
        <title>Genomic Encyclopedia of Type Strains, Phase V (KMG-V): Genome sequencing to study the core and pangenomes of soil and plant-associated prokaryotes.</title>
        <authorList>
            <person name="Whitman W."/>
        </authorList>
    </citation>
    <scope>NUCLEOTIDE SEQUENCE [LARGE SCALE GENOMIC DNA]</scope>
    <source>
        <strain evidence="1 2">USDA 160</strain>
    </source>
</reference>
<dbReference type="EMBL" id="JBEPTQ010000002">
    <property type="protein sequence ID" value="MET4724518.1"/>
    <property type="molecule type" value="Genomic_DNA"/>
</dbReference>
<accession>A0ABV2S5Q2</accession>
<sequence>MQDAEQQLEAARGALARDFAKDVSNAGWTPVLRDEHDVIYRREVRAA</sequence>
<keyword evidence="2" id="KW-1185">Reference proteome</keyword>
<evidence type="ECO:0000313" key="1">
    <source>
        <dbReference type="EMBL" id="MET4724518.1"/>
    </source>
</evidence>
<protein>
    <submittedName>
        <fullName evidence="1">Uncharacterized protein</fullName>
    </submittedName>
</protein>
<organism evidence="1 2">
    <name type="scientific">Bradyrhizobium japonicum</name>
    <dbReference type="NCBI Taxonomy" id="375"/>
    <lineage>
        <taxon>Bacteria</taxon>
        <taxon>Pseudomonadati</taxon>
        <taxon>Pseudomonadota</taxon>
        <taxon>Alphaproteobacteria</taxon>
        <taxon>Hyphomicrobiales</taxon>
        <taxon>Nitrobacteraceae</taxon>
        <taxon>Bradyrhizobium</taxon>
    </lineage>
</organism>
<dbReference type="Proteomes" id="UP001549291">
    <property type="component" value="Unassembled WGS sequence"/>
</dbReference>
<gene>
    <name evidence="1" type="ORF">ABIF63_008624</name>
</gene>
<evidence type="ECO:0000313" key="2">
    <source>
        <dbReference type="Proteomes" id="UP001549291"/>
    </source>
</evidence>
<comment type="caution">
    <text evidence="1">The sequence shown here is derived from an EMBL/GenBank/DDBJ whole genome shotgun (WGS) entry which is preliminary data.</text>
</comment>